<proteinExistence type="predicted"/>
<protein>
    <recommendedName>
        <fullName evidence="3">Helix-turn-helix domain-containing protein</fullName>
    </recommendedName>
</protein>
<accession>A0A9X4RUP5</accession>
<dbReference type="EMBL" id="JANCMU010000001">
    <property type="protein sequence ID" value="MDG4944985.1"/>
    <property type="molecule type" value="Genomic_DNA"/>
</dbReference>
<dbReference type="InterPro" id="IPR009061">
    <property type="entry name" value="DNA-bd_dom_put_sf"/>
</dbReference>
<comment type="caution">
    <text evidence="1">The sequence shown here is derived from an EMBL/GenBank/DDBJ whole genome shotgun (WGS) entry which is preliminary data.</text>
</comment>
<name>A0A9X4RUP5_9FLAO</name>
<keyword evidence="2" id="KW-1185">Reference proteome</keyword>
<dbReference type="Proteomes" id="UP001152599">
    <property type="component" value="Unassembled WGS sequence"/>
</dbReference>
<organism evidence="1 2">
    <name type="scientific">Profundicola chukchiensis</name>
    <dbReference type="NCBI Taxonomy" id="2961959"/>
    <lineage>
        <taxon>Bacteria</taxon>
        <taxon>Pseudomonadati</taxon>
        <taxon>Bacteroidota</taxon>
        <taxon>Flavobacteriia</taxon>
        <taxon>Flavobacteriales</taxon>
        <taxon>Weeksellaceae</taxon>
        <taxon>Profundicola</taxon>
    </lineage>
</organism>
<evidence type="ECO:0000313" key="1">
    <source>
        <dbReference type="EMBL" id="MDG4944985.1"/>
    </source>
</evidence>
<dbReference type="AlphaFoldDB" id="A0A9X4RUP5"/>
<sequence>MTKLKQASDLKAKGIYTRQKVIDLFQIAHPTLRVWQKKGILKEAQVERRVYFSRKGIEALFNQERVNNG</sequence>
<gene>
    <name evidence="1" type="ORF">NMK71_01025</name>
</gene>
<dbReference type="RefSeq" id="WP_304419736.1">
    <property type="nucleotide sequence ID" value="NZ_JANCMU010000001.1"/>
</dbReference>
<evidence type="ECO:0000313" key="2">
    <source>
        <dbReference type="Proteomes" id="UP001152599"/>
    </source>
</evidence>
<reference evidence="1" key="1">
    <citation type="submission" date="2022-07" db="EMBL/GenBank/DDBJ databases">
        <title>Description and genome-wide analysis of Profundicola chukchiensis gen. nov., sp. nov., marine bacteria isolated from bottom sediments of the Chukchi Sea.</title>
        <authorList>
            <person name="Romanenko L."/>
            <person name="Otstavnykh N."/>
            <person name="Kurilenko V."/>
            <person name="Eremeev V."/>
            <person name="Velansky P."/>
            <person name="Mikhailov V."/>
            <person name="Isaeva M."/>
        </authorList>
    </citation>
    <scope>NUCLEOTIDE SEQUENCE</scope>
    <source>
        <strain evidence="1">KMM 9713</strain>
    </source>
</reference>
<dbReference type="SUPFAM" id="SSF46955">
    <property type="entry name" value="Putative DNA-binding domain"/>
    <property type="match status" value="1"/>
</dbReference>
<evidence type="ECO:0008006" key="3">
    <source>
        <dbReference type="Google" id="ProtNLM"/>
    </source>
</evidence>